<dbReference type="RefSeq" id="WP_255037542.1">
    <property type="nucleotide sequence ID" value="NZ_RJUF01000039.1"/>
</dbReference>
<reference evidence="12 13" key="1">
    <citation type="submission" date="2018-11" db="EMBL/GenBank/DDBJ databases">
        <title>Novel bacteria species description.</title>
        <authorList>
            <person name="Han J.-H."/>
        </authorList>
    </citation>
    <scope>NUCLEOTIDE SEQUENCE [LARGE SCALE GENOMIC DNA]</scope>
    <source>
        <strain evidence="12 13">KCTC23259</strain>
    </source>
</reference>
<name>A0AAE3H2V8_9BACT</name>
<feature type="chain" id="PRO_5041916332" evidence="9">
    <location>
        <begin position="21"/>
        <end position="934"/>
    </location>
</feature>
<dbReference type="Gene3D" id="3.30.830.10">
    <property type="entry name" value="Metalloenzyme, LuxS/M16 peptidase-like"/>
    <property type="match status" value="4"/>
</dbReference>
<feature type="domain" description="Peptidase M16 N-terminal" evidence="10">
    <location>
        <begin position="50"/>
        <end position="190"/>
    </location>
</feature>
<feature type="domain" description="Peptidase M16 C-terminal" evidence="11">
    <location>
        <begin position="695"/>
        <end position="860"/>
    </location>
</feature>
<gene>
    <name evidence="12" type="ORF">EGI31_12490</name>
</gene>
<feature type="signal peptide" evidence="9">
    <location>
        <begin position="1"/>
        <end position="20"/>
    </location>
</feature>
<keyword evidence="13" id="KW-1185">Reference proteome</keyword>
<dbReference type="PANTHER" id="PTHR43690">
    <property type="entry name" value="NARDILYSIN"/>
    <property type="match status" value="1"/>
</dbReference>
<evidence type="ECO:0000256" key="9">
    <source>
        <dbReference type="SAM" id="SignalP"/>
    </source>
</evidence>
<dbReference type="GO" id="GO:0006508">
    <property type="term" value="P:proteolysis"/>
    <property type="evidence" value="ECO:0007669"/>
    <property type="project" value="UniProtKB-KW"/>
</dbReference>
<keyword evidence="6" id="KW-0862">Zinc</keyword>
<dbReference type="InterPro" id="IPR007863">
    <property type="entry name" value="Peptidase_M16_C"/>
</dbReference>
<dbReference type="PROSITE" id="PS00143">
    <property type="entry name" value="INSULINASE"/>
    <property type="match status" value="1"/>
</dbReference>
<dbReference type="InterPro" id="IPR001431">
    <property type="entry name" value="Pept_M16_Zn_BS"/>
</dbReference>
<comment type="similarity">
    <text evidence="2 8">Belongs to the peptidase M16 family.</text>
</comment>
<proteinExistence type="inferred from homology"/>
<protein>
    <submittedName>
        <fullName evidence="12">Insulinase family protein</fullName>
    </submittedName>
</protein>
<comment type="cofactor">
    <cofactor evidence="1">
        <name>Zn(2+)</name>
        <dbReference type="ChEBI" id="CHEBI:29105"/>
    </cofactor>
</comment>
<sequence length="934" mass="104825">MKRLIYNLGLLLLVCHVAFAQQINLKEKLPMDPAVKVGKLKNGLTYYIRKNVEPKNRAQLRLVIKAGSILEDDDQRGLAHFMEHMDFNGTKNFPKNEMVNFLEKNGIQFGADLNAYTSFDETVYMLPVPTDTLAKLEKFMMILSEWAAYATLDHAEIDKERGVVLEESRLRKGAQSRIQEKLLPVIFRGSRYAQRLPIGLDEIIQNAPYDAVKRFHKDWYRPNLQAVVAVGDFDPAQIEAMITKYFGGIQNPAKPKERIKYEVPLKGGTEAIVITDKEQPYNMVQLYYLQPEKKQITAENRRENIMASLFNSMISQRLQELMQKADPPYQFGSSNYSSFLGNLDALTVFAVAKGADVEKALKTVLDENERVSKFGFTESELQRAKLQYKTGVEKQYKEKDKTDSENFVEELVGCFLNDVVMTDIEYDNKFVAQNLDGIKLAEVNALVKKLITKENRVLALIGSEKDKESLPTEAQLKGWLDNTGSTITAYVDEAVATTLVEKRPNPGKIVSEKKVDEVGVTEIVFENGLKVNLKPTDFKNDEIKFRGTSWGGSSLYEDADFMNAAMSSMVASTSGIGNLKSSQLTKFMSGKVAQVNAMVGGTTEAISGSSSVKDFETALQMIYNRFTNNKLDPEAVKGALANQKDFLANMEKTPTPEKVFNDSVQVVMGNGAYRAQPMTSDRMNQVNPEKAMKIFSERFNNASDFEFTFVGNFEVEKIKPLLATYLGGLPGTQKKETFRDLKIVPPSGKVSKVVKKGTEDKARVLLTYSGKYAPNDAEELQIRALGDILNIKLTEKLREEESGVYSPYVGGSTNRVPMPRYMFRIGYGCSPANVEKLIDITLKEIEKIKANGAEAGDIEKFVSKQKLDFQTNLKNNDYWLSSLANKYQNGDKVTTIPTEDKLLDLLTVESTKATAKKYLSGDDFIRIVLLPEDK</sequence>
<evidence type="ECO:0000259" key="10">
    <source>
        <dbReference type="Pfam" id="PF00675"/>
    </source>
</evidence>
<dbReference type="GO" id="GO:0046872">
    <property type="term" value="F:metal ion binding"/>
    <property type="evidence" value="ECO:0007669"/>
    <property type="project" value="UniProtKB-KW"/>
</dbReference>
<keyword evidence="5" id="KW-0378">Hydrolase</keyword>
<dbReference type="Proteomes" id="UP001204144">
    <property type="component" value="Unassembled WGS sequence"/>
</dbReference>
<dbReference type="Pfam" id="PF05193">
    <property type="entry name" value="Peptidase_M16_C"/>
    <property type="match status" value="2"/>
</dbReference>
<evidence type="ECO:0000256" key="7">
    <source>
        <dbReference type="ARBA" id="ARBA00023049"/>
    </source>
</evidence>
<keyword evidence="4" id="KW-0479">Metal-binding</keyword>
<feature type="domain" description="Peptidase M16 C-terminal" evidence="11">
    <location>
        <begin position="209"/>
        <end position="387"/>
    </location>
</feature>
<dbReference type="AlphaFoldDB" id="A0AAE3H2V8"/>
<evidence type="ECO:0000256" key="2">
    <source>
        <dbReference type="ARBA" id="ARBA00007261"/>
    </source>
</evidence>
<dbReference type="PANTHER" id="PTHR43690:SF34">
    <property type="entry name" value="ZINC PROTEASE PQQL-LIKE"/>
    <property type="match status" value="1"/>
</dbReference>
<comment type="caution">
    <text evidence="12">The sequence shown here is derived from an EMBL/GenBank/DDBJ whole genome shotgun (WGS) entry which is preliminary data.</text>
</comment>
<evidence type="ECO:0000313" key="12">
    <source>
        <dbReference type="EMBL" id="MCP9763773.1"/>
    </source>
</evidence>
<dbReference type="InterPro" id="IPR050626">
    <property type="entry name" value="Peptidase_M16"/>
</dbReference>
<dbReference type="InterPro" id="IPR011249">
    <property type="entry name" value="Metalloenz_LuxS/M16"/>
</dbReference>
<evidence type="ECO:0000256" key="4">
    <source>
        <dbReference type="ARBA" id="ARBA00022723"/>
    </source>
</evidence>
<evidence type="ECO:0000313" key="13">
    <source>
        <dbReference type="Proteomes" id="UP001204144"/>
    </source>
</evidence>
<accession>A0AAE3H2V8</accession>
<dbReference type="GO" id="GO:0004222">
    <property type="term" value="F:metalloendopeptidase activity"/>
    <property type="evidence" value="ECO:0007669"/>
    <property type="project" value="InterPro"/>
</dbReference>
<keyword evidence="7" id="KW-0482">Metalloprotease</keyword>
<keyword evidence="3" id="KW-0645">Protease</keyword>
<evidence type="ECO:0000256" key="3">
    <source>
        <dbReference type="ARBA" id="ARBA00022670"/>
    </source>
</evidence>
<evidence type="ECO:0000256" key="8">
    <source>
        <dbReference type="RuleBase" id="RU004447"/>
    </source>
</evidence>
<dbReference type="InterPro" id="IPR011765">
    <property type="entry name" value="Pept_M16_N"/>
</dbReference>
<evidence type="ECO:0000256" key="5">
    <source>
        <dbReference type="ARBA" id="ARBA00022801"/>
    </source>
</evidence>
<dbReference type="SUPFAM" id="SSF63411">
    <property type="entry name" value="LuxS/MPP-like metallohydrolase"/>
    <property type="match status" value="4"/>
</dbReference>
<keyword evidence="9" id="KW-0732">Signal</keyword>
<dbReference type="EMBL" id="RJUF01000039">
    <property type="protein sequence ID" value="MCP9763773.1"/>
    <property type="molecule type" value="Genomic_DNA"/>
</dbReference>
<evidence type="ECO:0000259" key="11">
    <source>
        <dbReference type="Pfam" id="PF05193"/>
    </source>
</evidence>
<evidence type="ECO:0000256" key="6">
    <source>
        <dbReference type="ARBA" id="ARBA00022833"/>
    </source>
</evidence>
<dbReference type="Pfam" id="PF00675">
    <property type="entry name" value="Peptidase_M16"/>
    <property type="match status" value="1"/>
</dbReference>
<evidence type="ECO:0000256" key="1">
    <source>
        <dbReference type="ARBA" id="ARBA00001947"/>
    </source>
</evidence>
<organism evidence="12 13">
    <name type="scientific">Lacihabitans soyangensis</name>
    <dbReference type="NCBI Taxonomy" id="869394"/>
    <lineage>
        <taxon>Bacteria</taxon>
        <taxon>Pseudomonadati</taxon>
        <taxon>Bacteroidota</taxon>
        <taxon>Cytophagia</taxon>
        <taxon>Cytophagales</taxon>
        <taxon>Leadbetterellaceae</taxon>
        <taxon>Lacihabitans</taxon>
    </lineage>
</organism>